<proteinExistence type="predicted"/>
<gene>
    <name evidence="1" type="ORF">EYF80_034524</name>
</gene>
<dbReference type="Proteomes" id="UP000314294">
    <property type="component" value="Unassembled WGS sequence"/>
</dbReference>
<reference evidence="1 2" key="1">
    <citation type="submission" date="2019-03" db="EMBL/GenBank/DDBJ databases">
        <title>First draft genome of Liparis tanakae, snailfish: a comprehensive survey of snailfish specific genes.</title>
        <authorList>
            <person name="Kim W."/>
            <person name="Song I."/>
            <person name="Jeong J.-H."/>
            <person name="Kim D."/>
            <person name="Kim S."/>
            <person name="Ryu S."/>
            <person name="Song J.Y."/>
            <person name="Lee S.K."/>
        </authorList>
    </citation>
    <scope>NUCLEOTIDE SEQUENCE [LARGE SCALE GENOMIC DNA]</scope>
    <source>
        <tissue evidence="1">Muscle</tissue>
    </source>
</reference>
<protein>
    <submittedName>
        <fullName evidence="1">Uncharacterized protein</fullName>
    </submittedName>
</protein>
<dbReference type="EMBL" id="SRLO01000461">
    <property type="protein sequence ID" value="TNN55258.1"/>
    <property type="molecule type" value="Genomic_DNA"/>
</dbReference>
<accession>A0A4Z2GNN4</accession>
<dbReference type="AlphaFoldDB" id="A0A4Z2GNN4"/>
<evidence type="ECO:0000313" key="2">
    <source>
        <dbReference type="Proteomes" id="UP000314294"/>
    </source>
</evidence>
<keyword evidence="2" id="KW-1185">Reference proteome</keyword>
<name>A0A4Z2GNN4_9TELE</name>
<comment type="caution">
    <text evidence="1">The sequence shown here is derived from an EMBL/GenBank/DDBJ whole genome shotgun (WGS) entry which is preliminary data.</text>
</comment>
<evidence type="ECO:0000313" key="1">
    <source>
        <dbReference type="EMBL" id="TNN55258.1"/>
    </source>
</evidence>
<sequence>MADRRTSFRVIAQGEVTAHGSYRMYKDSRRESVTGDVSSKRRTEPMTPLVVDKVLPPISFGLHSDEAMSRFPDK</sequence>
<organism evidence="1 2">
    <name type="scientific">Liparis tanakae</name>
    <name type="common">Tanaka's snailfish</name>
    <dbReference type="NCBI Taxonomy" id="230148"/>
    <lineage>
        <taxon>Eukaryota</taxon>
        <taxon>Metazoa</taxon>
        <taxon>Chordata</taxon>
        <taxon>Craniata</taxon>
        <taxon>Vertebrata</taxon>
        <taxon>Euteleostomi</taxon>
        <taxon>Actinopterygii</taxon>
        <taxon>Neopterygii</taxon>
        <taxon>Teleostei</taxon>
        <taxon>Neoteleostei</taxon>
        <taxon>Acanthomorphata</taxon>
        <taxon>Eupercaria</taxon>
        <taxon>Perciformes</taxon>
        <taxon>Cottioidei</taxon>
        <taxon>Cottales</taxon>
        <taxon>Liparidae</taxon>
        <taxon>Liparis</taxon>
    </lineage>
</organism>